<feature type="domain" description="Glutamine amidotransferase type-2" evidence="11">
    <location>
        <begin position="2"/>
        <end position="216"/>
    </location>
</feature>
<accession>A0A2M6W1F0</accession>
<dbReference type="Proteomes" id="UP000229362">
    <property type="component" value="Unassembled WGS sequence"/>
</dbReference>
<dbReference type="Pfam" id="PF00733">
    <property type="entry name" value="Asn_synthase"/>
    <property type="match status" value="1"/>
</dbReference>
<name>A0A2M6W1F0_9BACT</name>
<feature type="binding site" evidence="9">
    <location>
        <position position="295"/>
    </location>
    <ligand>
        <name>ATP</name>
        <dbReference type="ChEBI" id="CHEBI:30616"/>
    </ligand>
</feature>
<comment type="catalytic activity">
    <reaction evidence="7">
        <text>L-aspartate + L-glutamine + ATP + H2O = L-asparagine + L-glutamate + AMP + diphosphate + H(+)</text>
        <dbReference type="Rhea" id="RHEA:12228"/>
        <dbReference type="ChEBI" id="CHEBI:15377"/>
        <dbReference type="ChEBI" id="CHEBI:15378"/>
        <dbReference type="ChEBI" id="CHEBI:29985"/>
        <dbReference type="ChEBI" id="CHEBI:29991"/>
        <dbReference type="ChEBI" id="CHEBI:30616"/>
        <dbReference type="ChEBI" id="CHEBI:33019"/>
        <dbReference type="ChEBI" id="CHEBI:58048"/>
        <dbReference type="ChEBI" id="CHEBI:58359"/>
        <dbReference type="ChEBI" id="CHEBI:456215"/>
        <dbReference type="EC" id="6.3.5.4"/>
    </reaction>
</comment>
<dbReference type="CDD" id="cd01991">
    <property type="entry name" value="Asn_synthase_B_C"/>
    <property type="match status" value="1"/>
</dbReference>
<dbReference type="GO" id="GO:0005829">
    <property type="term" value="C:cytosol"/>
    <property type="evidence" value="ECO:0007669"/>
    <property type="project" value="TreeGrafter"/>
</dbReference>
<dbReference type="GO" id="GO:0006529">
    <property type="term" value="P:asparagine biosynthetic process"/>
    <property type="evidence" value="ECO:0007669"/>
    <property type="project" value="UniProtKB-KW"/>
</dbReference>
<evidence type="ECO:0000256" key="5">
    <source>
        <dbReference type="ARBA" id="ARBA00022840"/>
    </source>
</evidence>
<dbReference type="PANTHER" id="PTHR43284:SF1">
    <property type="entry name" value="ASPARAGINE SYNTHETASE"/>
    <property type="match status" value="1"/>
</dbReference>
<proteinExistence type="inferred from homology"/>
<feature type="binding site" evidence="9">
    <location>
        <begin position="368"/>
        <end position="369"/>
    </location>
    <ligand>
        <name>ATP</name>
        <dbReference type="ChEBI" id="CHEBI:30616"/>
    </ligand>
</feature>
<dbReference type="InterPro" id="IPR029055">
    <property type="entry name" value="Ntn_hydrolases_N"/>
</dbReference>
<dbReference type="AlphaFoldDB" id="A0A2M6W1F0"/>
<dbReference type="Gene3D" id="3.60.20.10">
    <property type="entry name" value="Glutamine Phosphoribosylpyrophosphate, subunit 1, domain 1"/>
    <property type="match status" value="1"/>
</dbReference>
<organism evidence="12 13">
    <name type="scientific">Candidatus Magasanikbacteria bacterium CG10_big_fil_rev_8_21_14_0_10_43_6</name>
    <dbReference type="NCBI Taxonomy" id="1974650"/>
    <lineage>
        <taxon>Bacteria</taxon>
        <taxon>Candidatus Magasanikiibacteriota</taxon>
    </lineage>
</organism>
<dbReference type="SUPFAM" id="SSF52402">
    <property type="entry name" value="Adenine nucleotide alpha hydrolases-like"/>
    <property type="match status" value="1"/>
</dbReference>
<evidence type="ECO:0000256" key="2">
    <source>
        <dbReference type="ARBA" id="ARBA00005752"/>
    </source>
</evidence>
<dbReference type="CDD" id="cd00712">
    <property type="entry name" value="AsnB"/>
    <property type="match status" value="1"/>
</dbReference>
<dbReference type="NCBIfam" id="TIGR01536">
    <property type="entry name" value="asn_synth_AEB"/>
    <property type="match status" value="1"/>
</dbReference>
<feature type="site" description="Important for beta-aspartyl-AMP intermediate formation" evidence="10">
    <location>
        <position position="370"/>
    </location>
</feature>
<comment type="similarity">
    <text evidence="2">Belongs to the asparagine synthetase family.</text>
</comment>
<keyword evidence="8" id="KW-0061">Asparagine biosynthesis</keyword>
<evidence type="ECO:0000313" key="13">
    <source>
        <dbReference type="Proteomes" id="UP000229362"/>
    </source>
</evidence>
<keyword evidence="5 9" id="KW-0067">ATP-binding</keyword>
<comment type="caution">
    <text evidence="12">The sequence shown here is derived from an EMBL/GenBank/DDBJ whole genome shotgun (WGS) entry which is preliminary data.</text>
</comment>
<dbReference type="InterPro" id="IPR006426">
    <property type="entry name" value="Asn_synth_AEB"/>
</dbReference>
<keyword evidence="8" id="KW-0028">Amino-acid biosynthesis</keyword>
<evidence type="ECO:0000256" key="9">
    <source>
        <dbReference type="PIRSR" id="PIRSR001589-2"/>
    </source>
</evidence>
<keyword evidence="4 9" id="KW-0547">Nucleotide-binding</keyword>
<feature type="non-terminal residue" evidence="12">
    <location>
        <position position="629"/>
    </location>
</feature>
<dbReference type="SUPFAM" id="SSF56235">
    <property type="entry name" value="N-terminal nucleophile aminohydrolases (Ntn hydrolases)"/>
    <property type="match status" value="1"/>
</dbReference>
<dbReference type="Gene3D" id="3.40.50.620">
    <property type="entry name" value="HUPs"/>
    <property type="match status" value="1"/>
</dbReference>
<evidence type="ECO:0000256" key="7">
    <source>
        <dbReference type="ARBA" id="ARBA00048741"/>
    </source>
</evidence>
<protein>
    <recommendedName>
        <fullName evidence="3">asparagine synthase (glutamine-hydrolyzing)</fullName>
        <ecNumber evidence="3">6.3.5.4</ecNumber>
    </recommendedName>
</protein>
<keyword evidence="6 8" id="KW-0315">Glutamine amidotransferase</keyword>
<dbReference type="GO" id="GO:0004066">
    <property type="term" value="F:asparagine synthase (glutamine-hydrolyzing) activity"/>
    <property type="evidence" value="ECO:0007669"/>
    <property type="project" value="UniProtKB-EC"/>
</dbReference>
<evidence type="ECO:0000313" key="12">
    <source>
        <dbReference type="EMBL" id="PIT86629.1"/>
    </source>
</evidence>
<dbReference type="PROSITE" id="PS51278">
    <property type="entry name" value="GATASE_TYPE_2"/>
    <property type="match status" value="1"/>
</dbReference>
<feature type="active site" description="For GATase activity" evidence="8">
    <location>
        <position position="2"/>
    </location>
</feature>
<evidence type="ECO:0000256" key="4">
    <source>
        <dbReference type="ARBA" id="ARBA00022741"/>
    </source>
</evidence>
<evidence type="ECO:0000256" key="6">
    <source>
        <dbReference type="ARBA" id="ARBA00022962"/>
    </source>
</evidence>
<dbReference type="EC" id="6.3.5.4" evidence="3"/>
<evidence type="ECO:0000259" key="11">
    <source>
        <dbReference type="PROSITE" id="PS51278"/>
    </source>
</evidence>
<evidence type="ECO:0000256" key="3">
    <source>
        <dbReference type="ARBA" id="ARBA00012737"/>
    </source>
</evidence>
<dbReference type="Pfam" id="PF13522">
    <property type="entry name" value="GATase_6"/>
    <property type="match status" value="1"/>
</dbReference>
<dbReference type="PANTHER" id="PTHR43284">
    <property type="entry name" value="ASPARAGINE SYNTHETASE (GLUTAMINE-HYDROLYZING)"/>
    <property type="match status" value="1"/>
</dbReference>
<evidence type="ECO:0000256" key="1">
    <source>
        <dbReference type="ARBA" id="ARBA00005187"/>
    </source>
</evidence>
<dbReference type="InterPro" id="IPR014729">
    <property type="entry name" value="Rossmann-like_a/b/a_fold"/>
</dbReference>
<dbReference type="GO" id="GO:0005524">
    <property type="term" value="F:ATP binding"/>
    <property type="evidence" value="ECO:0007669"/>
    <property type="project" value="UniProtKB-KW"/>
</dbReference>
<dbReference type="InterPro" id="IPR017932">
    <property type="entry name" value="GATase_2_dom"/>
</dbReference>
<sequence>MCGIVGGKVQQIQQKTMEAMLACIAHRGPDGQGIWYEKEAGIFFGHTRLSVIDLSSLGDQPMARKKKGSTARVRVTYNGEIYNYKEMQAELEKAGYVFSSTSDTEVLLYAYMHWGISFVEKCIGMFAFALYDEETGALFLVRDRFGVKPLYYTMIDDDILFASDLRTFAAYPTYKKCIDREALSQYFQFGYIPGPRTIFQNTHKLPPGHILEIDTDGNRKMTQYWSAQAAFDKPHTEDSEREVLMKVEKLIEKSFSYRMVADVPVGIFLSSGVDSSLVAALLQKQRKEKIKTFTIGFDVGEYDESAAARKIAAALGTDHHELRLSPEKARKAMKQYVQTFSEPFGDTSGLPTYLLAEFARSHVTVALSGDGGDELFAGYTKYSALQTLSHMAEWKQRVLKRVIHSMGIPIVSRVVTFLGKLHIVPQYSNVREKLNKLQETLCLTDDAERFARASSYWQKEEVPLLFASDTQTTAKADALFVVTQTDLREQMQLWDVEQYLPDDILVKTDRTTMAVGLEGREPFLDAALWSYMATVSPEIKYKKLGDKTILKQLLRKYLPESLVGNQKKGFRIPLYEWLQSDWSEELERYFDKDMLAKQGIFNPEYINSLWRRFQDGNYVNPDKLWLFIA</sequence>
<dbReference type="PIRSF" id="PIRSF001589">
    <property type="entry name" value="Asn_synthetase_glu-h"/>
    <property type="match status" value="1"/>
</dbReference>
<comment type="pathway">
    <text evidence="1">Amino-acid biosynthesis; L-asparagine biosynthesis; L-asparagine from L-aspartate (L-Gln route): step 1/1.</text>
</comment>
<dbReference type="InterPro" id="IPR001962">
    <property type="entry name" value="Asn_synthase"/>
</dbReference>
<dbReference type="EMBL" id="PFBZ01000089">
    <property type="protein sequence ID" value="PIT86629.1"/>
    <property type="molecule type" value="Genomic_DNA"/>
</dbReference>
<gene>
    <name evidence="12" type="primary">asnB</name>
    <name evidence="12" type="ORF">COU33_02095</name>
</gene>
<evidence type="ECO:0000256" key="10">
    <source>
        <dbReference type="PIRSR" id="PIRSR001589-3"/>
    </source>
</evidence>
<reference evidence="13" key="1">
    <citation type="submission" date="2017-09" db="EMBL/GenBank/DDBJ databases">
        <title>Depth-based differentiation of microbial function through sediment-hosted aquifers and enrichment of novel symbionts in the deep terrestrial subsurface.</title>
        <authorList>
            <person name="Probst A.J."/>
            <person name="Ladd B."/>
            <person name="Jarett J.K."/>
            <person name="Geller-Mcgrath D.E."/>
            <person name="Sieber C.M.K."/>
            <person name="Emerson J.B."/>
            <person name="Anantharaman K."/>
            <person name="Thomas B.C."/>
            <person name="Malmstrom R."/>
            <person name="Stieglmeier M."/>
            <person name="Klingl A."/>
            <person name="Woyke T."/>
            <person name="Ryan C.M."/>
            <person name="Banfield J.F."/>
        </authorList>
    </citation>
    <scope>NUCLEOTIDE SEQUENCE [LARGE SCALE GENOMIC DNA]</scope>
</reference>
<dbReference type="InterPro" id="IPR051786">
    <property type="entry name" value="ASN_synthetase/amidase"/>
</dbReference>
<dbReference type="InterPro" id="IPR033738">
    <property type="entry name" value="AsnB_N"/>
</dbReference>
<feature type="binding site" evidence="9">
    <location>
        <position position="103"/>
    </location>
    <ligand>
        <name>L-glutamine</name>
        <dbReference type="ChEBI" id="CHEBI:58359"/>
    </ligand>
</feature>
<evidence type="ECO:0000256" key="8">
    <source>
        <dbReference type="PIRSR" id="PIRSR001589-1"/>
    </source>
</evidence>